<dbReference type="RefSeq" id="WP_284365878.1">
    <property type="nucleotide sequence ID" value="NZ_BSNI01000002.1"/>
</dbReference>
<accession>A0ABQ5UWR0</accession>
<feature type="domain" description="N-acetyltransferase" evidence="1">
    <location>
        <begin position="14"/>
        <end position="176"/>
    </location>
</feature>
<dbReference type="InterPro" id="IPR051531">
    <property type="entry name" value="N-acetyltransferase"/>
</dbReference>
<dbReference type="InterPro" id="IPR016181">
    <property type="entry name" value="Acyl_CoA_acyltransferase"/>
</dbReference>
<gene>
    <name evidence="2" type="ORF">GCM10007879_30490</name>
</gene>
<dbReference type="Pfam" id="PF13302">
    <property type="entry name" value="Acetyltransf_3"/>
    <property type="match status" value="1"/>
</dbReference>
<proteinExistence type="predicted"/>
<sequence>MKLPFELPLETDRLILRLAREDDVAALMEYSADPEVCRYLPYEPRDEDEIRKSMVRRLGFTEFTPDGHPLFLHVELRETGEMIGEFLLFSRDVEARQGEIGYVLNPRFQGKGYAKEAAIALMDAAFKTANLHRIEAKCSAANAPSWGLMEKLGMRREAHFKEQAIFKGEWDELLIYAILQREWLELHP</sequence>
<dbReference type="EMBL" id="BSNI01000002">
    <property type="protein sequence ID" value="GLQ18800.1"/>
    <property type="molecule type" value="Genomic_DNA"/>
</dbReference>
<dbReference type="InterPro" id="IPR000182">
    <property type="entry name" value="GNAT_dom"/>
</dbReference>
<dbReference type="PANTHER" id="PTHR43792:SF1">
    <property type="entry name" value="N-ACETYLTRANSFERASE DOMAIN-CONTAINING PROTEIN"/>
    <property type="match status" value="1"/>
</dbReference>
<dbReference type="SUPFAM" id="SSF55729">
    <property type="entry name" value="Acyl-CoA N-acyltransferases (Nat)"/>
    <property type="match status" value="1"/>
</dbReference>
<reference evidence="2" key="1">
    <citation type="journal article" date="2014" name="Int. J. Syst. Evol. Microbiol.">
        <title>Complete genome of a new Firmicutes species belonging to the dominant human colonic microbiota ('Ruminococcus bicirculans') reveals two chromosomes and a selective capacity to utilize plant glucans.</title>
        <authorList>
            <consortium name="NISC Comparative Sequencing Program"/>
            <person name="Wegmann U."/>
            <person name="Louis P."/>
            <person name="Goesmann A."/>
            <person name="Henrissat B."/>
            <person name="Duncan S.H."/>
            <person name="Flint H.J."/>
        </authorList>
    </citation>
    <scope>NUCLEOTIDE SEQUENCE</scope>
    <source>
        <strain evidence="2">NBRC 107169</strain>
    </source>
</reference>
<evidence type="ECO:0000313" key="3">
    <source>
        <dbReference type="Proteomes" id="UP001161405"/>
    </source>
</evidence>
<evidence type="ECO:0000259" key="1">
    <source>
        <dbReference type="PROSITE" id="PS51186"/>
    </source>
</evidence>
<name>A0ABQ5UWR0_9HYPH</name>
<organism evidence="2 3">
    <name type="scientific">Maritalea porphyrae</name>
    <dbReference type="NCBI Taxonomy" id="880732"/>
    <lineage>
        <taxon>Bacteria</taxon>
        <taxon>Pseudomonadati</taxon>
        <taxon>Pseudomonadota</taxon>
        <taxon>Alphaproteobacteria</taxon>
        <taxon>Hyphomicrobiales</taxon>
        <taxon>Devosiaceae</taxon>
        <taxon>Maritalea</taxon>
    </lineage>
</organism>
<dbReference type="Proteomes" id="UP001161405">
    <property type="component" value="Unassembled WGS sequence"/>
</dbReference>
<protein>
    <submittedName>
        <fullName evidence="2">N-acetyltransferase</fullName>
    </submittedName>
</protein>
<evidence type="ECO:0000313" key="2">
    <source>
        <dbReference type="EMBL" id="GLQ18800.1"/>
    </source>
</evidence>
<keyword evidence="3" id="KW-1185">Reference proteome</keyword>
<dbReference type="PROSITE" id="PS51186">
    <property type="entry name" value="GNAT"/>
    <property type="match status" value="1"/>
</dbReference>
<dbReference type="Gene3D" id="3.40.630.30">
    <property type="match status" value="1"/>
</dbReference>
<dbReference type="PANTHER" id="PTHR43792">
    <property type="entry name" value="GNAT FAMILY, PUTATIVE (AFU_ORTHOLOGUE AFUA_3G00765)-RELATED-RELATED"/>
    <property type="match status" value="1"/>
</dbReference>
<reference evidence="2" key="2">
    <citation type="submission" date="2023-01" db="EMBL/GenBank/DDBJ databases">
        <title>Draft genome sequence of Maritalea porphyrae strain NBRC 107169.</title>
        <authorList>
            <person name="Sun Q."/>
            <person name="Mori K."/>
        </authorList>
    </citation>
    <scope>NUCLEOTIDE SEQUENCE</scope>
    <source>
        <strain evidence="2">NBRC 107169</strain>
    </source>
</reference>
<comment type="caution">
    <text evidence="2">The sequence shown here is derived from an EMBL/GenBank/DDBJ whole genome shotgun (WGS) entry which is preliminary data.</text>
</comment>